<feature type="chain" id="PRO_5003260618" description="PPIase cyclophilin-type domain-containing protein" evidence="3">
    <location>
        <begin position="19"/>
        <end position="285"/>
    </location>
</feature>
<dbReference type="Pfam" id="PF00160">
    <property type="entry name" value="Pro_isomerase"/>
    <property type="match status" value="1"/>
</dbReference>
<dbReference type="Proteomes" id="UP000002729">
    <property type="component" value="Unassembled WGS sequence"/>
</dbReference>
<dbReference type="InParanoid" id="F0Y176"/>
<accession>F0Y176</accession>
<dbReference type="InterPro" id="IPR002130">
    <property type="entry name" value="Cyclophilin-type_PPIase_dom"/>
</dbReference>
<organism evidence="6">
    <name type="scientific">Aureococcus anophagefferens</name>
    <name type="common">Harmful bloom alga</name>
    <dbReference type="NCBI Taxonomy" id="44056"/>
    <lineage>
        <taxon>Eukaryota</taxon>
        <taxon>Sar</taxon>
        <taxon>Stramenopiles</taxon>
        <taxon>Ochrophyta</taxon>
        <taxon>Pelagophyceae</taxon>
        <taxon>Pelagomonadales</taxon>
        <taxon>Pelagomonadaceae</taxon>
        <taxon>Aureococcus</taxon>
    </lineage>
</organism>
<dbReference type="GeneID" id="20223811"/>
<evidence type="ECO:0000256" key="2">
    <source>
        <dbReference type="ARBA" id="ARBA00023242"/>
    </source>
</evidence>
<feature type="signal peptide" evidence="3">
    <location>
        <begin position="1"/>
        <end position="18"/>
    </location>
</feature>
<feature type="domain" description="PPIase cyclophilin-type" evidence="4">
    <location>
        <begin position="97"/>
        <end position="231"/>
    </location>
</feature>
<dbReference type="OMA" id="VKPYWAP"/>
<dbReference type="RefSeq" id="XP_009034365.1">
    <property type="nucleotide sequence ID" value="XM_009036117.1"/>
</dbReference>
<dbReference type="PROSITE" id="PS50072">
    <property type="entry name" value="CSA_PPIASE_2"/>
    <property type="match status" value="1"/>
</dbReference>
<dbReference type="KEGG" id="aaf:AURANDRAFT_62264"/>
<dbReference type="InterPro" id="IPR044666">
    <property type="entry name" value="Cyclophilin_A-like"/>
</dbReference>
<dbReference type="AlphaFoldDB" id="F0Y176"/>
<evidence type="ECO:0000313" key="6">
    <source>
        <dbReference type="Proteomes" id="UP000002729"/>
    </source>
</evidence>
<evidence type="ECO:0000259" key="4">
    <source>
        <dbReference type="PROSITE" id="PS50072"/>
    </source>
</evidence>
<keyword evidence="3" id="KW-0732">Signal</keyword>
<dbReference type="EMBL" id="GL833123">
    <property type="protein sequence ID" value="EGB10777.1"/>
    <property type="molecule type" value="Genomic_DNA"/>
</dbReference>
<dbReference type="GO" id="GO:0003755">
    <property type="term" value="F:peptidyl-prolyl cis-trans isomerase activity"/>
    <property type="evidence" value="ECO:0007669"/>
    <property type="project" value="InterPro"/>
</dbReference>
<evidence type="ECO:0000313" key="5">
    <source>
        <dbReference type="EMBL" id="EGB10777.1"/>
    </source>
</evidence>
<dbReference type="eggNOG" id="ENOG502SF18">
    <property type="taxonomic scope" value="Eukaryota"/>
</dbReference>
<protein>
    <recommendedName>
        <fullName evidence="4">PPIase cyclophilin-type domain-containing protein</fullName>
    </recommendedName>
</protein>
<keyword evidence="2" id="KW-0539">Nucleus</keyword>
<proteinExistence type="predicted"/>
<dbReference type="Gene3D" id="2.40.100.10">
    <property type="entry name" value="Cyclophilin-like"/>
    <property type="match status" value="1"/>
</dbReference>
<dbReference type="PANTHER" id="PTHR45625">
    <property type="entry name" value="PEPTIDYL-PROLYL CIS-TRANS ISOMERASE-RELATED"/>
    <property type="match status" value="1"/>
</dbReference>
<gene>
    <name evidence="5" type="ORF">AURANDRAFT_62264</name>
</gene>
<comment type="subcellular location">
    <subcellularLocation>
        <location evidence="1">Nucleus</location>
    </subcellularLocation>
</comment>
<dbReference type="OrthoDB" id="42106at2759"/>
<dbReference type="SUPFAM" id="SSF50891">
    <property type="entry name" value="Cyclophilin-like"/>
    <property type="match status" value="1"/>
</dbReference>
<dbReference type="GO" id="GO:0071013">
    <property type="term" value="C:catalytic step 2 spliceosome"/>
    <property type="evidence" value="ECO:0007669"/>
    <property type="project" value="TreeGrafter"/>
</dbReference>
<reference evidence="5 6" key="1">
    <citation type="journal article" date="2011" name="Proc. Natl. Acad. Sci. U.S.A.">
        <title>Niche of harmful alga Aureococcus anophagefferens revealed through ecogenomics.</title>
        <authorList>
            <person name="Gobler C.J."/>
            <person name="Berry D.L."/>
            <person name="Dyhrman S.T."/>
            <person name="Wilhelm S.W."/>
            <person name="Salamov A."/>
            <person name="Lobanov A.V."/>
            <person name="Zhang Y."/>
            <person name="Collier J.L."/>
            <person name="Wurch L.L."/>
            <person name="Kustka A.B."/>
            <person name="Dill B.D."/>
            <person name="Shah M."/>
            <person name="VerBerkmoes N.C."/>
            <person name="Kuo A."/>
            <person name="Terry A."/>
            <person name="Pangilinan J."/>
            <person name="Lindquist E.A."/>
            <person name="Lucas S."/>
            <person name="Paulsen I.T."/>
            <person name="Hattenrath-Lehmann T.K."/>
            <person name="Talmage S.C."/>
            <person name="Walker E.A."/>
            <person name="Koch F."/>
            <person name="Burson A.M."/>
            <person name="Marcoval M.A."/>
            <person name="Tang Y.Z."/>
            <person name="Lecleir G.R."/>
            <person name="Coyne K.J."/>
            <person name="Berg G.M."/>
            <person name="Bertrand E.M."/>
            <person name="Saito M.A."/>
            <person name="Gladyshev V.N."/>
            <person name="Grigoriev I.V."/>
        </authorList>
    </citation>
    <scope>NUCLEOTIDE SEQUENCE [LARGE SCALE GENOMIC DNA]</scope>
    <source>
        <strain evidence="6">CCMP 1984</strain>
    </source>
</reference>
<name>F0Y176_AURAN</name>
<dbReference type="PANTHER" id="PTHR45625:SF6">
    <property type="entry name" value="SPLICEOSOME-ASSOCIATED PROTEIN CWC27 HOMOLOG"/>
    <property type="match status" value="1"/>
</dbReference>
<evidence type="ECO:0000256" key="3">
    <source>
        <dbReference type="SAM" id="SignalP"/>
    </source>
</evidence>
<dbReference type="InterPro" id="IPR029000">
    <property type="entry name" value="Cyclophilin-like_dom_sf"/>
</dbReference>
<evidence type="ECO:0000256" key="1">
    <source>
        <dbReference type="ARBA" id="ARBA00004123"/>
    </source>
</evidence>
<sequence length="285" mass="31549">MAMHWGCLVASCLALVESQKVGVTFRNEMDVDAELAWVHPETKEATGVGRVPAYGGELHQDTWAGHTFTYDQGEVTIRGDRTFYSLTKTGTVRVACGTTVGTIGISVFPDWAPRGAGRFLELVRRKYFDGAAINRVVPRFLAQFGISKDYETRTRWRTANIPDDPKQRIPFEAGMIAYAGSGPDSRSTEMFFVMPDTPKHQLDHFGTNPWETPFAVCDPGAVRDVLPKLANPYGDMPPWGNGPDPQKIYRRGGYDDYLAADFPELAYFTECAVDEAPMPAVGPDL</sequence>
<keyword evidence="6" id="KW-1185">Reference proteome</keyword>